<name>A0A4Y2BJM7_ARAVE</name>
<proteinExistence type="predicted"/>
<organism evidence="1 2">
    <name type="scientific">Araneus ventricosus</name>
    <name type="common">Orbweaver spider</name>
    <name type="synonym">Epeira ventricosa</name>
    <dbReference type="NCBI Taxonomy" id="182803"/>
    <lineage>
        <taxon>Eukaryota</taxon>
        <taxon>Metazoa</taxon>
        <taxon>Ecdysozoa</taxon>
        <taxon>Arthropoda</taxon>
        <taxon>Chelicerata</taxon>
        <taxon>Arachnida</taxon>
        <taxon>Araneae</taxon>
        <taxon>Araneomorphae</taxon>
        <taxon>Entelegynae</taxon>
        <taxon>Araneoidea</taxon>
        <taxon>Araneidae</taxon>
        <taxon>Araneus</taxon>
    </lineage>
</organism>
<protein>
    <submittedName>
        <fullName evidence="1">Uncharacterized protein</fullName>
    </submittedName>
</protein>
<sequence length="119" mass="13200">MCKSRCDIRTISSAILKQVEGSIVNDENSSSKLKRQESYYGMNFVFLIRGQMSMTTPELTPASPNFRTFPAGGYRPSTSDLPYTTYTPIVRSLVEWASDLKISCGEARTIPQGYEGASI</sequence>
<dbReference type="AlphaFoldDB" id="A0A4Y2BJM7"/>
<evidence type="ECO:0000313" key="2">
    <source>
        <dbReference type="Proteomes" id="UP000499080"/>
    </source>
</evidence>
<comment type="caution">
    <text evidence="1">The sequence shown here is derived from an EMBL/GenBank/DDBJ whole genome shotgun (WGS) entry which is preliminary data.</text>
</comment>
<accession>A0A4Y2BJM7</accession>
<dbReference type="EMBL" id="BGPR01000086">
    <property type="protein sequence ID" value="GBL92471.1"/>
    <property type="molecule type" value="Genomic_DNA"/>
</dbReference>
<keyword evidence="2" id="KW-1185">Reference proteome</keyword>
<reference evidence="1 2" key="1">
    <citation type="journal article" date="2019" name="Sci. Rep.">
        <title>Orb-weaving spider Araneus ventricosus genome elucidates the spidroin gene catalogue.</title>
        <authorList>
            <person name="Kono N."/>
            <person name="Nakamura H."/>
            <person name="Ohtoshi R."/>
            <person name="Moran D.A.P."/>
            <person name="Shinohara A."/>
            <person name="Yoshida Y."/>
            <person name="Fujiwara M."/>
            <person name="Mori M."/>
            <person name="Tomita M."/>
            <person name="Arakawa K."/>
        </authorList>
    </citation>
    <scope>NUCLEOTIDE SEQUENCE [LARGE SCALE GENOMIC DNA]</scope>
</reference>
<dbReference type="Proteomes" id="UP000499080">
    <property type="component" value="Unassembled WGS sequence"/>
</dbReference>
<evidence type="ECO:0000313" key="1">
    <source>
        <dbReference type="EMBL" id="GBL92471.1"/>
    </source>
</evidence>
<gene>
    <name evidence="1" type="ORF">AVEN_174742_1</name>
</gene>